<proteinExistence type="predicted"/>
<accession>A0A7N9DG64</accession>
<keyword evidence="2" id="KW-1185">Reference proteome</keyword>
<dbReference type="AlphaFoldDB" id="A0A7N9DG64"/>
<reference evidence="1" key="3">
    <citation type="submission" date="2025-09" db="UniProtKB">
        <authorList>
            <consortium name="Ensembl"/>
        </authorList>
    </citation>
    <scope>IDENTIFICATION</scope>
</reference>
<protein>
    <submittedName>
        <fullName evidence="1">Uncharacterized protein</fullName>
    </submittedName>
</protein>
<dbReference type="Ensembl" id="ENSMFAT00000092527.1">
    <property type="protein sequence ID" value="ENSMFAP00000064142.1"/>
    <property type="gene ID" value="ENSMFAG00000053972.1"/>
</dbReference>
<name>A0A7N9DG64_MACFA</name>
<reference evidence="1" key="2">
    <citation type="submission" date="2025-08" db="UniProtKB">
        <authorList>
            <consortium name="Ensembl"/>
        </authorList>
    </citation>
    <scope>IDENTIFICATION</scope>
</reference>
<dbReference type="Proteomes" id="UP000233100">
    <property type="component" value="Chromosome 5"/>
</dbReference>
<sequence>CWDYSLGMMMPKSYLEYHTLCHVCPNSSGAHVEDVQICYIVILVP</sequence>
<reference evidence="1 2" key="1">
    <citation type="submission" date="2013-03" db="EMBL/GenBank/DDBJ databases">
        <authorList>
            <person name="Warren W."/>
            <person name="Wilson R.K."/>
        </authorList>
    </citation>
    <scope>NUCLEOTIDE SEQUENCE</scope>
</reference>
<organism evidence="1 2">
    <name type="scientific">Macaca fascicularis</name>
    <name type="common">Crab-eating macaque</name>
    <name type="synonym">Cynomolgus monkey</name>
    <dbReference type="NCBI Taxonomy" id="9541"/>
    <lineage>
        <taxon>Eukaryota</taxon>
        <taxon>Metazoa</taxon>
        <taxon>Chordata</taxon>
        <taxon>Craniata</taxon>
        <taxon>Vertebrata</taxon>
        <taxon>Euteleostomi</taxon>
        <taxon>Mammalia</taxon>
        <taxon>Eutheria</taxon>
        <taxon>Euarchontoglires</taxon>
        <taxon>Primates</taxon>
        <taxon>Haplorrhini</taxon>
        <taxon>Catarrhini</taxon>
        <taxon>Cercopithecidae</taxon>
        <taxon>Cercopithecinae</taxon>
        <taxon>Macaca</taxon>
    </lineage>
</organism>
<evidence type="ECO:0000313" key="2">
    <source>
        <dbReference type="Proteomes" id="UP000233100"/>
    </source>
</evidence>
<evidence type="ECO:0000313" key="1">
    <source>
        <dbReference type="Ensembl" id="ENSMFAP00000064142.1"/>
    </source>
</evidence>